<dbReference type="EMBL" id="JBBXMP010000705">
    <property type="protein sequence ID" value="KAL0057091.1"/>
    <property type="molecule type" value="Genomic_DNA"/>
</dbReference>
<keyword evidence="3" id="KW-1185">Reference proteome</keyword>
<protein>
    <submittedName>
        <fullName evidence="2">Uncharacterized protein</fullName>
    </submittedName>
</protein>
<proteinExistence type="predicted"/>
<feature type="region of interest" description="Disordered" evidence="1">
    <location>
        <begin position="1"/>
        <end position="41"/>
    </location>
</feature>
<feature type="compositionally biased region" description="Polar residues" evidence="1">
    <location>
        <begin position="1"/>
        <end position="15"/>
    </location>
</feature>
<evidence type="ECO:0000313" key="2">
    <source>
        <dbReference type="EMBL" id="KAL0057091.1"/>
    </source>
</evidence>
<accession>A0ABR2Z8A7</accession>
<feature type="region of interest" description="Disordered" evidence="1">
    <location>
        <begin position="100"/>
        <end position="160"/>
    </location>
</feature>
<evidence type="ECO:0000313" key="3">
    <source>
        <dbReference type="Proteomes" id="UP001437256"/>
    </source>
</evidence>
<gene>
    <name evidence="2" type="ORF">AAF712_016286</name>
</gene>
<feature type="compositionally biased region" description="Pro residues" evidence="1">
    <location>
        <begin position="126"/>
        <end position="137"/>
    </location>
</feature>
<sequence length="427" mass="46924">MKESSSRQAGNSRYNPLSFRPRVSRSQPAINDYDPSPFDPTPEEMAEYMKELRVLLRQYPGVIWDFNPIGKQWIQWNPSSKNKGTNDLISVTIPWNGKKEVVDKPYQDPEEEDELDVDGTRELNAPSPPHYSPPPFPDSDNTSSAFSTPQKASPTGRSVVTTLSTCLPSRENPGMSTILFGPSVQDSSDILNKEQVKFREAADPDFAALVSEKTTAEILVMEELPARLQDFKAVHSGSFFLRHCSDVHTSVGGTILDLAGTPGVAPGEFNSMISTSKTCPGCSSEFSSWGFRFHLGLEGECRNSKSDFPVSFIVDNTKAIDAHVHDTKAIDAHVHDRLLNSRHILPGSLQEKDAVTELVGSLFLMWNSPAGIPSDLWEFAKEGKVFCNDCFHYRTVEGHALHIDAKGSCIVAPALRDAGGKGKGKAD</sequence>
<feature type="compositionally biased region" description="Acidic residues" evidence="1">
    <location>
        <begin position="108"/>
        <end position="117"/>
    </location>
</feature>
<comment type="caution">
    <text evidence="2">The sequence shown here is derived from an EMBL/GenBank/DDBJ whole genome shotgun (WGS) entry which is preliminary data.</text>
</comment>
<dbReference type="Proteomes" id="UP001437256">
    <property type="component" value="Unassembled WGS sequence"/>
</dbReference>
<evidence type="ECO:0000256" key="1">
    <source>
        <dbReference type="SAM" id="MobiDB-lite"/>
    </source>
</evidence>
<name>A0ABR2Z8A7_9AGAR</name>
<feature type="compositionally biased region" description="Polar residues" evidence="1">
    <location>
        <begin position="140"/>
        <end position="160"/>
    </location>
</feature>
<reference evidence="2 3" key="1">
    <citation type="submission" date="2024-05" db="EMBL/GenBank/DDBJ databases">
        <title>A draft genome resource for the thread blight pathogen Marasmius tenuissimus strain MS-2.</title>
        <authorList>
            <person name="Yulfo-Soto G.E."/>
            <person name="Baruah I.K."/>
            <person name="Amoako-Attah I."/>
            <person name="Bukari Y."/>
            <person name="Meinhardt L.W."/>
            <person name="Bailey B.A."/>
            <person name="Cohen S.P."/>
        </authorList>
    </citation>
    <scope>NUCLEOTIDE SEQUENCE [LARGE SCALE GENOMIC DNA]</scope>
    <source>
        <strain evidence="2 3">MS-2</strain>
    </source>
</reference>
<organism evidence="2 3">
    <name type="scientific">Marasmius tenuissimus</name>
    <dbReference type="NCBI Taxonomy" id="585030"/>
    <lineage>
        <taxon>Eukaryota</taxon>
        <taxon>Fungi</taxon>
        <taxon>Dikarya</taxon>
        <taxon>Basidiomycota</taxon>
        <taxon>Agaricomycotina</taxon>
        <taxon>Agaricomycetes</taxon>
        <taxon>Agaricomycetidae</taxon>
        <taxon>Agaricales</taxon>
        <taxon>Marasmiineae</taxon>
        <taxon>Marasmiaceae</taxon>
        <taxon>Marasmius</taxon>
    </lineage>
</organism>